<proteinExistence type="predicted"/>
<gene>
    <name evidence="1" type="ORF">DRO04_01655</name>
</gene>
<comment type="caution">
    <text evidence="1">The sequence shown here is derived from an EMBL/GenBank/DDBJ whole genome shotgun (WGS) entry which is preliminary data.</text>
</comment>
<dbReference type="AlphaFoldDB" id="A0A497JHB2"/>
<dbReference type="Proteomes" id="UP000278031">
    <property type="component" value="Unassembled WGS sequence"/>
</dbReference>
<accession>A0A497JHB2</accession>
<name>A0A497JHB2_9ARCH</name>
<reference evidence="1 2" key="1">
    <citation type="submission" date="2018-06" db="EMBL/GenBank/DDBJ databases">
        <title>Extensive metabolic versatility and redundancy in microbially diverse, dynamic hydrothermal sediments.</title>
        <authorList>
            <person name="Dombrowski N."/>
            <person name="Teske A."/>
            <person name="Baker B.J."/>
        </authorList>
    </citation>
    <scope>NUCLEOTIDE SEQUENCE [LARGE SCALE GENOMIC DNA]</scope>
    <source>
        <strain evidence="1">B51_G17</strain>
    </source>
</reference>
<organism evidence="1 2">
    <name type="scientific">Candidatus Iainarchaeum sp</name>
    <dbReference type="NCBI Taxonomy" id="3101447"/>
    <lineage>
        <taxon>Archaea</taxon>
        <taxon>Candidatus Iainarchaeota</taxon>
        <taxon>Candidatus Iainarchaeia</taxon>
        <taxon>Candidatus Iainarchaeales</taxon>
        <taxon>Candidatus Iainarchaeaceae</taxon>
        <taxon>Candidatus Iainarchaeum</taxon>
    </lineage>
</organism>
<dbReference type="EMBL" id="QMWP01000049">
    <property type="protein sequence ID" value="RLG70574.1"/>
    <property type="molecule type" value="Genomic_DNA"/>
</dbReference>
<sequence length="180" mass="20956">MTMPRTIRLRPIDSVLLLLAVNKGQPIDGTPKIHYLLFIYEILDIDFEPGLLGPYSKSIEEAILELQRRGLIKVLKEKGYRRYVLTQRGVEEAKRLIEKLRNSYVEMRNSLIMKGDEVIRDLKILKKKAGEKSIPYLLYKCISKARKEWPINFAYKPSPAYMAFLHEVGNKVEDLLRKHG</sequence>
<evidence type="ECO:0000313" key="2">
    <source>
        <dbReference type="Proteomes" id="UP000278031"/>
    </source>
</evidence>
<evidence type="ECO:0000313" key="1">
    <source>
        <dbReference type="EMBL" id="RLG70574.1"/>
    </source>
</evidence>
<protein>
    <submittedName>
        <fullName evidence="1">Uncharacterized protein</fullName>
    </submittedName>
</protein>